<dbReference type="EMBL" id="PJNW01000002">
    <property type="protein sequence ID" value="PKR90290.1"/>
    <property type="molecule type" value="Genomic_DNA"/>
</dbReference>
<dbReference type="InterPro" id="IPR010619">
    <property type="entry name" value="ThrE-like_N"/>
</dbReference>
<name>A0A1I4R0E8_9HYPH</name>
<evidence type="ECO:0000256" key="4">
    <source>
        <dbReference type="ARBA" id="ARBA00022989"/>
    </source>
</evidence>
<protein>
    <submittedName>
        <fullName evidence="9">Threonine/serine exporter</fullName>
    </submittedName>
</protein>
<evidence type="ECO:0000256" key="2">
    <source>
        <dbReference type="ARBA" id="ARBA00022475"/>
    </source>
</evidence>
<feature type="transmembrane region" description="Helical" evidence="7">
    <location>
        <begin position="239"/>
        <end position="262"/>
    </location>
</feature>
<accession>A0A1I4R0E8</accession>
<dbReference type="GO" id="GO:0015744">
    <property type="term" value="P:succinate transport"/>
    <property type="evidence" value="ECO:0007669"/>
    <property type="project" value="TreeGrafter"/>
</dbReference>
<evidence type="ECO:0000313" key="9">
    <source>
        <dbReference type="EMBL" id="PKR90290.1"/>
    </source>
</evidence>
<feature type="transmembrane region" description="Helical" evidence="7">
    <location>
        <begin position="127"/>
        <end position="149"/>
    </location>
</feature>
<dbReference type="OrthoDB" id="9813917at2"/>
<comment type="caution">
    <text evidence="9">The sequence shown here is derived from an EMBL/GenBank/DDBJ whole genome shotgun (WGS) entry which is preliminary data.</text>
</comment>
<evidence type="ECO:0000256" key="7">
    <source>
        <dbReference type="SAM" id="Phobius"/>
    </source>
</evidence>
<proteinExistence type="inferred from homology"/>
<organism evidence="9 10">
    <name type="scientific">Pleomorphomonas diazotrophica</name>
    <dbReference type="NCBI Taxonomy" id="1166257"/>
    <lineage>
        <taxon>Bacteria</taxon>
        <taxon>Pseudomonadati</taxon>
        <taxon>Pseudomonadota</taxon>
        <taxon>Alphaproteobacteria</taxon>
        <taxon>Hyphomicrobiales</taxon>
        <taxon>Pleomorphomonadaceae</taxon>
        <taxon>Pleomorphomonas</taxon>
    </lineage>
</organism>
<dbReference type="AlphaFoldDB" id="A0A1I4R0E8"/>
<sequence>MEQQNDPVITRHRELERIANMALRAGRIMMESGASVSVVHAGVGMIARGFGVEDVGMRSGYASLEVTVHAGGNTITRMMQVGRLGVNHRLDQAIRRLAVRVSQGGMSVDEVEAEIGRLVRETPRHPAWVVALAVGIACASFGRLLGVDWPAFGAVLVAGTVGQYMRHQLLHHGVNVFIVAGLIAFLAATLGGIGSTLLNSGTVSLAMMASILLLVPGVPSTNAQTDIMDGYPTMGSARAVWVLMIMVFASVGVWFAEALLGLRSL</sequence>
<feature type="transmembrane region" description="Helical" evidence="7">
    <location>
        <begin position="197"/>
        <end position="219"/>
    </location>
</feature>
<comment type="similarity">
    <text evidence="6">Belongs to the ThrE exporter (TC 2.A.79) family.</text>
</comment>
<evidence type="ECO:0000256" key="1">
    <source>
        <dbReference type="ARBA" id="ARBA00004651"/>
    </source>
</evidence>
<reference evidence="9 10" key="1">
    <citation type="submission" date="2017-12" db="EMBL/GenBank/DDBJ databases">
        <title>Anaerobic carbon monoxide metabolism by Pleomorphomonas carboxyditropha sp. nov., a new mesophilic hydrogenogenic carboxidotroph.</title>
        <authorList>
            <person name="Esquivel-Elizondo S."/>
            <person name="Krajmalnik-Brown R."/>
        </authorList>
    </citation>
    <scope>NUCLEOTIDE SEQUENCE [LARGE SCALE GENOMIC DNA]</scope>
    <source>
        <strain evidence="9 10">R5-392</strain>
    </source>
</reference>
<dbReference type="Proteomes" id="UP000233491">
    <property type="component" value="Unassembled WGS sequence"/>
</dbReference>
<dbReference type="GO" id="GO:0022857">
    <property type="term" value="F:transmembrane transporter activity"/>
    <property type="evidence" value="ECO:0007669"/>
    <property type="project" value="InterPro"/>
</dbReference>
<keyword evidence="10" id="KW-1185">Reference proteome</keyword>
<evidence type="ECO:0000256" key="6">
    <source>
        <dbReference type="ARBA" id="ARBA00034125"/>
    </source>
</evidence>
<feature type="domain" description="Threonine/serine exporter-like N-terminal" evidence="8">
    <location>
        <begin position="21"/>
        <end position="259"/>
    </location>
</feature>
<gene>
    <name evidence="9" type="ORF">CXZ10_02580</name>
</gene>
<dbReference type="PANTHER" id="PTHR34390:SF2">
    <property type="entry name" value="SUCCINATE TRANSPORTER SUBUNIT YJJP-RELATED"/>
    <property type="match status" value="1"/>
</dbReference>
<dbReference type="GO" id="GO:0005886">
    <property type="term" value="C:plasma membrane"/>
    <property type="evidence" value="ECO:0007669"/>
    <property type="project" value="UniProtKB-SubCell"/>
</dbReference>
<evidence type="ECO:0000256" key="3">
    <source>
        <dbReference type="ARBA" id="ARBA00022692"/>
    </source>
</evidence>
<evidence type="ECO:0000313" key="10">
    <source>
        <dbReference type="Proteomes" id="UP000233491"/>
    </source>
</evidence>
<dbReference type="PANTHER" id="PTHR34390">
    <property type="entry name" value="UPF0442 PROTEIN YJJB-RELATED"/>
    <property type="match status" value="1"/>
</dbReference>
<comment type="subcellular location">
    <subcellularLocation>
        <location evidence="1">Cell membrane</location>
        <topology evidence="1">Multi-pass membrane protein</topology>
    </subcellularLocation>
</comment>
<keyword evidence="4 7" id="KW-1133">Transmembrane helix</keyword>
<keyword evidence="3 7" id="KW-0812">Transmembrane</keyword>
<dbReference type="InterPro" id="IPR050539">
    <property type="entry name" value="ThrE_Dicarb/AminoAcid_Exp"/>
</dbReference>
<feature type="transmembrane region" description="Helical" evidence="7">
    <location>
        <begin position="169"/>
        <end position="190"/>
    </location>
</feature>
<keyword evidence="2" id="KW-1003">Cell membrane</keyword>
<evidence type="ECO:0000259" key="8">
    <source>
        <dbReference type="Pfam" id="PF06738"/>
    </source>
</evidence>
<evidence type="ECO:0000256" key="5">
    <source>
        <dbReference type="ARBA" id="ARBA00023136"/>
    </source>
</evidence>
<keyword evidence="5 7" id="KW-0472">Membrane</keyword>
<dbReference type="Pfam" id="PF06738">
    <property type="entry name" value="ThrE"/>
    <property type="match status" value="1"/>
</dbReference>